<reference evidence="3" key="1">
    <citation type="journal article" date="2020" name="Stud. Mycol.">
        <title>101 Dothideomycetes genomes: a test case for predicting lifestyles and emergence of pathogens.</title>
        <authorList>
            <person name="Haridas S."/>
            <person name="Albert R."/>
            <person name="Binder M."/>
            <person name="Bloem J."/>
            <person name="Labutti K."/>
            <person name="Salamov A."/>
            <person name="Andreopoulos B."/>
            <person name="Baker S."/>
            <person name="Barry K."/>
            <person name="Bills G."/>
            <person name="Bluhm B."/>
            <person name="Cannon C."/>
            <person name="Castanera R."/>
            <person name="Culley D."/>
            <person name="Daum C."/>
            <person name="Ezra D."/>
            <person name="Gonzalez J."/>
            <person name="Henrissat B."/>
            <person name="Kuo A."/>
            <person name="Liang C."/>
            <person name="Lipzen A."/>
            <person name="Lutzoni F."/>
            <person name="Magnuson J."/>
            <person name="Mondo S."/>
            <person name="Nolan M."/>
            <person name="Ohm R."/>
            <person name="Pangilinan J."/>
            <person name="Park H.-J."/>
            <person name="Ramirez L."/>
            <person name="Alfaro M."/>
            <person name="Sun H."/>
            <person name="Tritt A."/>
            <person name="Yoshinaga Y."/>
            <person name="Zwiers L.-H."/>
            <person name="Turgeon B."/>
            <person name="Goodwin S."/>
            <person name="Spatafora J."/>
            <person name="Crous P."/>
            <person name="Grigoriev I."/>
        </authorList>
    </citation>
    <scope>NUCLEOTIDE SEQUENCE</scope>
    <source>
        <strain evidence="3">ATCC 74209</strain>
    </source>
</reference>
<dbReference type="PROSITE" id="PS50181">
    <property type="entry name" value="FBOX"/>
    <property type="match status" value="1"/>
</dbReference>
<feature type="compositionally biased region" description="Basic and acidic residues" evidence="1">
    <location>
        <begin position="370"/>
        <end position="380"/>
    </location>
</feature>
<accession>A0A9P4MYH6</accession>
<organism evidence="3 4">
    <name type="scientific">Delitschia confertaspora ATCC 74209</name>
    <dbReference type="NCBI Taxonomy" id="1513339"/>
    <lineage>
        <taxon>Eukaryota</taxon>
        <taxon>Fungi</taxon>
        <taxon>Dikarya</taxon>
        <taxon>Ascomycota</taxon>
        <taxon>Pezizomycotina</taxon>
        <taxon>Dothideomycetes</taxon>
        <taxon>Pleosporomycetidae</taxon>
        <taxon>Pleosporales</taxon>
        <taxon>Delitschiaceae</taxon>
        <taxon>Delitschia</taxon>
    </lineage>
</organism>
<evidence type="ECO:0000313" key="4">
    <source>
        <dbReference type="Proteomes" id="UP000799536"/>
    </source>
</evidence>
<feature type="compositionally biased region" description="Polar residues" evidence="1">
    <location>
        <begin position="333"/>
        <end position="343"/>
    </location>
</feature>
<keyword evidence="4" id="KW-1185">Reference proteome</keyword>
<dbReference type="OrthoDB" id="3939900at2759"/>
<dbReference type="EMBL" id="ML993880">
    <property type="protein sequence ID" value="KAF2204263.1"/>
    <property type="molecule type" value="Genomic_DNA"/>
</dbReference>
<feature type="region of interest" description="Disordered" evidence="1">
    <location>
        <begin position="291"/>
        <end position="380"/>
    </location>
</feature>
<dbReference type="AlphaFoldDB" id="A0A9P4MYH6"/>
<comment type="caution">
    <text evidence="3">The sequence shown here is derived from an EMBL/GenBank/DDBJ whole genome shotgun (WGS) entry which is preliminary data.</text>
</comment>
<feature type="domain" description="F-box" evidence="2">
    <location>
        <begin position="86"/>
        <end position="133"/>
    </location>
</feature>
<evidence type="ECO:0000259" key="2">
    <source>
        <dbReference type="PROSITE" id="PS50181"/>
    </source>
</evidence>
<sequence length="380" mass="42026">MASHSALMISSILTTLTPPRSPPTAATPAALKSLSIPTALTALATPISPSSPTTLTTSTSTGTIETPITVNVSKTPTTSTVSISLGPTFLSLPLELILEITDHLPPDGVLSLKFTHSILNSMLSLHSHVFQRRFQALTKCARVAIRTYLQNPTVAHTHMRCILCKCVYPVQMFTSAASPACATMSSHADSSNLAKMVKEVVELPERFCAWHVGRLTRIVRTERGGRNEWVSEMREICIHCGAVKDWRSTPCECDCGSCGVRVVRTYTRYLDNEWECREFVFWREGQEGGKELKNDEEMGNRSNKLNTDAQERRQDNMAPESEAEPLREDKGSKNTLTKTQKAHQGQLFVRETCWPKDASSAIPSTIDLPVHLKDPEDSQM</sequence>
<dbReference type="InterPro" id="IPR001810">
    <property type="entry name" value="F-box_dom"/>
</dbReference>
<proteinExistence type="predicted"/>
<evidence type="ECO:0000256" key="1">
    <source>
        <dbReference type="SAM" id="MobiDB-lite"/>
    </source>
</evidence>
<evidence type="ECO:0000313" key="3">
    <source>
        <dbReference type="EMBL" id="KAF2204263.1"/>
    </source>
</evidence>
<name>A0A9P4MYH6_9PLEO</name>
<dbReference type="Proteomes" id="UP000799536">
    <property type="component" value="Unassembled WGS sequence"/>
</dbReference>
<gene>
    <name evidence="3" type="ORF">GQ43DRAFT_187272</name>
</gene>
<protein>
    <recommendedName>
        <fullName evidence="2">F-box domain-containing protein</fullName>
    </recommendedName>
</protein>